<dbReference type="RefSeq" id="WP_110290695.1">
    <property type="nucleotide sequence ID" value="NZ_QICS01000003.1"/>
</dbReference>
<dbReference type="NCBIfam" id="TIGR01656">
    <property type="entry name" value="Histidinol-ppas"/>
    <property type="match status" value="1"/>
</dbReference>
<dbReference type="InterPro" id="IPR023214">
    <property type="entry name" value="HAD_sf"/>
</dbReference>
<dbReference type="Pfam" id="PF00483">
    <property type="entry name" value="NTP_transferase"/>
    <property type="match status" value="1"/>
</dbReference>
<dbReference type="InterPro" id="IPR006549">
    <property type="entry name" value="HAD-SF_hydro_IIIA"/>
</dbReference>
<sequence>MHVVIMAGGKGTRIASLSNDVPKPMMQVCGKPILEHQIECLKKQNLCNITLIVGYLGKVIVDYFKDGHQLEVNIDYIVEETPLGTAGALFYLKESIKDDFLLLNGDIIFDVDFRRFLDYHKKHNGYATILTHPNSHPYDSGLIITDKEGKVSRWLNKEDNRTYYKNRVNAGIHILSPKVFQYFSDLKKMDLDRDILKKLIQNCLLVAYDSPEYVKDMGTPDRYEMVIKDLQSGLVEAKNLKNRQKAFFLDRDGTINAYKGFIRSVEEIELIDGVAEAIAKINASGYLAIVVTNQPVVARGEATFEEVERMHQKIETLLGEQGAYLDDIFYCPHHPDKGFQGERPELKIICDCRKPKPGMLFEAATKYNIDVKESYMIGDGINDLMAGEAAGCKSYLVKSENNKNKGYQNLKEVVIHILEDKEIL</sequence>
<evidence type="ECO:0000256" key="2">
    <source>
        <dbReference type="ARBA" id="ARBA00022723"/>
    </source>
</evidence>
<organism evidence="5 6">
    <name type="scientific">Lachnotalea glycerini</name>
    <dbReference type="NCBI Taxonomy" id="1763509"/>
    <lineage>
        <taxon>Bacteria</taxon>
        <taxon>Bacillati</taxon>
        <taxon>Bacillota</taxon>
        <taxon>Clostridia</taxon>
        <taxon>Lachnospirales</taxon>
        <taxon>Lachnospiraceae</taxon>
        <taxon>Lachnotalea</taxon>
    </lineage>
</organism>
<dbReference type="InterPro" id="IPR005835">
    <property type="entry name" value="NTP_transferase_dom"/>
</dbReference>
<keyword evidence="3" id="KW-0378">Hydrolase</keyword>
<keyword evidence="1" id="KW-0963">Cytoplasm</keyword>
<dbReference type="GO" id="GO:0016791">
    <property type="term" value="F:phosphatase activity"/>
    <property type="evidence" value="ECO:0007669"/>
    <property type="project" value="InterPro"/>
</dbReference>
<dbReference type="Proteomes" id="UP000247523">
    <property type="component" value="Unassembled WGS sequence"/>
</dbReference>
<dbReference type="AlphaFoldDB" id="A0A318EPE8"/>
<dbReference type="InterPro" id="IPR050486">
    <property type="entry name" value="Mannose-1P_guanyltransferase"/>
</dbReference>
<proteinExistence type="predicted"/>
<dbReference type="SUPFAM" id="SSF53448">
    <property type="entry name" value="Nucleotide-diphospho-sugar transferases"/>
    <property type="match status" value="1"/>
</dbReference>
<dbReference type="CDD" id="cd04181">
    <property type="entry name" value="NTP_transferase"/>
    <property type="match status" value="1"/>
</dbReference>
<evidence type="ECO:0000256" key="3">
    <source>
        <dbReference type="ARBA" id="ARBA00022801"/>
    </source>
</evidence>
<protein>
    <submittedName>
        <fullName evidence="5">D,D-heptose 1,7-bisphosphate phosphatase</fullName>
    </submittedName>
</protein>
<dbReference type="InterPro" id="IPR036412">
    <property type="entry name" value="HAD-like_sf"/>
</dbReference>
<dbReference type="EMBL" id="QICS01000003">
    <property type="protein sequence ID" value="PXV91454.1"/>
    <property type="molecule type" value="Genomic_DNA"/>
</dbReference>
<dbReference type="CDD" id="cd07503">
    <property type="entry name" value="HAD_HisB-N"/>
    <property type="match status" value="1"/>
</dbReference>
<dbReference type="Pfam" id="PF13242">
    <property type="entry name" value="Hydrolase_like"/>
    <property type="match status" value="1"/>
</dbReference>
<evidence type="ECO:0000259" key="4">
    <source>
        <dbReference type="Pfam" id="PF00483"/>
    </source>
</evidence>
<dbReference type="Gene3D" id="3.90.550.10">
    <property type="entry name" value="Spore Coat Polysaccharide Biosynthesis Protein SpsA, Chain A"/>
    <property type="match status" value="1"/>
</dbReference>
<dbReference type="Gene3D" id="3.40.50.1000">
    <property type="entry name" value="HAD superfamily/HAD-like"/>
    <property type="match status" value="1"/>
</dbReference>
<dbReference type="PANTHER" id="PTHR22572">
    <property type="entry name" value="SUGAR-1-PHOSPHATE GUANYL TRANSFERASE"/>
    <property type="match status" value="1"/>
</dbReference>
<dbReference type="InterPro" id="IPR006543">
    <property type="entry name" value="Histidinol-phos"/>
</dbReference>
<gene>
    <name evidence="5" type="ORF">C8E03_10310</name>
</gene>
<dbReference type="SUPFAM" id="SSF56784">
    <property type="entry name" value="HAD-like"/>
    <property type="match status" value="1"/>
</dbReference>
<name>A0A318EPE8_9FIRM</name>
<evidence type="ECO:0000313" key="6">
    <source>
        <dbReference type="Proteomes" id="UP000247523"/>
    </source>
</evidence>
<keyword evidence="2" id="KW-0479">Metal-binding</keyword>
<evidence type="ECO:0000313" key="5">
    <source>
        <dbReference type="EMBL" id="PXV91454.1"/>
    </source>
</evidence>
<feature type="domain" description="Nucleotidyl transferase" evidence="4">
    <location>
        <begin position="3"/>
        <end position="230"/>
    </location>
</feature>
<comment type="caution">
    <text evidence="5">The sequence shown here is derived from an EMBL/GenBank/DDBJ whole genome shotgun (WGS) entry which is preliminary data.</text>
</comment>
<dbReference type="InterPro" id="IPR029044">
    <property type="entry name" value="Nucleotide-diphossugar_trans"/>
</dbReference>
<reference evidence="5 6" key="1">
    <citation type="submission" date="2018-05" db="EMBL/GenBank/DDBJ databases">
        <title>Genomic Encyclopedia of Type Strains, Phase IV (KMG-IV): sequencing the most valuable type-strain genomes for metagenomic binning, comparative biology and taxonomic classification.</title>
        <authorList>
            <person name="Goeker M."/>
        </authorList>
    </citation>
    <scope>NUCLEOTIDE SEQUENCE [LARGE SCALE GENOMIC DNA]</scope>
    <source>
        <strain evidence="5 6">DSM 28816</strain>
    </source>
</reference>
<accession>A0A318EPE8</accession>
<dbReference type="GO" id="GO:0046872">
    <property type="term" value="F:metal ion binding"/>
    <property type="evidence" value="ECO:0007669"/>
    <property type="project" value="UniProtKB-KW"/>
</dbReference>
<dbReference type="NCBIfam" id="TIGR01662">
    <property type="entry name" value="HAD-SF-IIIA"/>
    <property type="match status" value="1"/>
</dbReference>
<evidence type="ECO:0000256" key="1">
    <source>
        <dbReference type="ARBA" id="ARBA00022490"/>
    </source>
</evidence>